<protein>
    <submittedName>
        <fullName evidence="3">Molecular chaperone DnaJ</fullName>
    </submittedName>
</protein>
<proteinExistence type="predicted"/>
<accession>A0A3N6PHY9</accession>
<dbReference type="InterPro" id="IPR036869">
    <property type="entry name" value="J_dom_sf"/>
</dbReference>
<dbReference type="AlphaFoldDB" id="A0A3N6PHY9"/>
<feature type="region of interest" description="Disordered" evidence="1">
    <location>
        <begin position="161"/>
        <end position="190"/>
    </location>
</feature>
<name>A0A3N6PHY9_9CYAN</name>
<dbReference type="InterPro" id="IPR011990">
    <property type="entry name" value="TPR-like_helical_dom_sf"/>
</dbReference>
<dbReference type="CDD" id="cd06257">
    <property type="entry name" value="DnaJ"/>
    <property type="match status" value="1"/>
</dbReference>
<dbReference type="SUPFAM" id="SSF48452">
    <property type="entry name" value="TPR-like"/>
    <property type="match status" value="1"/>
</dbReference>
<dbReference type="Gene3D" id="1.10.287.110">
    <property type="entry name" value="DnaJ domain"/>
    <property type="match status" value="1"/>
</dbReference>
<dbReference type="InterPro" id="IPR001623">
    <property type="entry name" value="DnaJ_domain"/>
</dbReference>
<feature type="compositionally biased region" description="Pro residues" evidence="1">
    <location>
        <begin position="165"/>
        <end position="174"/>
    </location>
</feature>
<sequence length="306" mass="33919">MSFTFKQGLFQFDFTDHHAILGVSLDAEFGEIRKRYMRVARRLHPDTSPFESETDKEFANQLLSKLVSPAYNKFSKEGDRAELFVVLKNLSNTVSQQRSQIQLTTDAAKKIAKAGDYQNIYKETLKELSDREYESIDKTLDIIGEISELNLAYLLRKSGSGVVKPSPPPTPKPPSDSAKPTTIKPSTKNPLVEQACNRAKILISNKNYVKAISELKGALKFEQNDSLCHALLGFCYFQQKQGTMAKIEVKKALSLNPQEPKALEVKKLLEQAATGNNKPSKKTGKKGTKSDKGGGLFGGIFGGKKK</sequence>
<dbReference type="Gene3D" id="1.25.40.10">
    <property type="entry name" value="Tetratricopeptide repeat domain"/>
    <property type="match status" value="1"/>
</dbReference>
<evidence type="ECO:0000313" key="3">
    <source>
        <dbReference type="EMBL" id="RQH55421.1"/>
    </source>
</evidence>
<feature type="compositionally biased region" description="Gly residues" evidence="1">
    <location>
        <begin position="293"/>
        <end position="306"/>
    </location>
</feature>
<dbReference type="OrthoDB" id="494812at2"/>
<dbReference type="SMART" id="SM00028">
    <property type="entry name" value="TPR"/>
    <property type="match status" value="2"/>
</dbReference>
<dbReference type="EMBL" id="RCBY01000007">
    <property type="protein sequence ID" value="RQH55421.1"/>
    <property type="molecule type" value="Genomic_DNA"/>
</dbReference>
<dbReference type="RefSeq" id="WP_124143591.1">
    <property type="nucleotide sequence ID" value="NZ_CAWOKI010000354.1"/>
</dbReference>
<dbReference type="SMART" id="SM00271">
    <property type="entry name" value="DnaJ"/>
    <property type="match status" value="1"/>
</dbReference>
<gene>
    <name evidence="3" type="ORF">D5R40_02435</name>
</gene>
<dbReference type="SUPFAM" id="SSF46565">
    <property type="entry name" value="Chaperone J-domain"/>
    <property type="match status" value="1"/>
</dbReference>
<feature type="region of interest" description="Disordered" evidence="1">
    <location>
        <begin position="269"/>
        <end position="306"/>
    </location>
</feature>
<evidence type="ECO:0000259" key="2">
    <source>
        <dbReference type="PROSITE" id="PS50076"/>
    </source>
</evidence>
<dbReference type="Pfam" id="PF00226">
    <property type="entry name" value="DnaJ"/>
    <property type="match status" value="1"/>
</dbReference>
<dbReference type="InterPro" id="IPR019734">
    <property type="entry name" value="TPR_rpt"/>
</dbReference>
<comment type="caution">
    <text evidence="3">The sequence shown here is derived from an EMBL/GenBank/DDBJ whole genome shotgun (WGS) entry which is preliminary data.</text>
</comment>
<dbReference type="PROSITE" id="PS50076">
    <property type="entry name" value="DNAJ_2"/>
    <property type="match status" value="1"/>
</dbReference>
<reference evidence="3 4" key="1">
    <citation type="journal article" date="2018" name="ACS Chem. Biol.">
        <title>Ketoreductase domain dysfunction expands chemodiversity: malyngamide biosynthesis in the cyanobacterium Okeania hirsuta.</title>
        <authorList>
            <person name="Moss N.A."/>
            <person name="Leao T."/>
            <person name="Rankin M."/>
            <person name="McCullough T.M."/>
            <person name="Qu P."/>
            <person name="Korobeynikov A."/>
            <person name="Smith J.L."/>
            <person name="Gerwick L."/>
            <person name="Gerwick W.H."/>
        </authorList>
    </citation>
    <scope>NUCLEOTIDE SEQUENCE [LARGE SCALE GENOMIC DNA]</scope>
    <source>
        <strain evidence="3 4">PAB10Feb10-1</strain>
    </source>
</reference>
<evidence type="ECO:0000313" key="4">
    <source>
        <dbReference type="Proteomes" id="UP000269154"/>
    </source>
</evidence>
<dbReference type="Proteomes" id="UP000269154">
    <property type="component" value="Unassembled WGS sequence"/>
</dbReference>
<keyword evidence="4" id="KW-1185">Reference proteome</keyword>
<feature type="domain" description="J" evidence="2">
    <location>
        <begin position="16"/>
        <end position="79"/>
    </location>
</feature>
<organism evidence="3 4">
    <name type="scientific">Okeania hirsuta</name>
    <dbReference type="NCBI Taxonomy" id="1458930"/>
    <lineage>
        <taxon>Bacteria</taxon>
        <taxon>Bacillati</taxon>
        <taxon>Cyanobacteriota</taxon>
        <taxon>Cyanophyceae</taxon>
        <taxon>Oscillatoriophycideae</taxon>
        <taxon>Oscillatoriales</taxon>
        <taxon>Microcoleaceae</taxon>
        <taxon>Okeania</taxon>
    </lineage>
</organism>
<evidence type="ECO:0000256" key="1">
    <source>
        <dbReference type="SAM" id="MobiDB-lite"/>
    </source>
</evidence>